<dbReference type="InterPro" id="IPR050832">
    <property type="entry name" value="Bact_Acetyltransf"/>
</dbReference>
<evidence type="ECO:0000313" key="5">
    <source>
        <dbReference type="Proteomes" id="UP000267900"/>
    </source>
</evidence>
<dbReference type="Proteomes" id="UP000267900">
    <property type="component" value="Chromosome"/>
</dbReference>
<dbReference type="Gene3D" id="3.40.630.30">
    <property type="match status" value="1"/>
</dbReference>
<name>A0A3Q9G069_STRLT</name>
<keyword evidence="5" id="KW-1185">Reference proteome</keyword>
<dbReference type="InterPro" id="IPR000182">
    <property type="entry name" value="GNAT_dom"/>
</dbReference>
<dbReference type="GO" id="GO:0016747">
    <property type="term" value="F:acyltransferase activity, transferring groups other than amino-acyl groups"/>
    <property type="evidence" value="ECO:0007669"/>
    <property type="project" value="InterPro"/>
</dbReference>
<protein>
    <submittedName>
        <fullName evidence="4">GNAT family N-acetyltransferase</fullName>
    </submittedName>
</protein>
<proteinExistence type="predicted"/>
<organism evidence="4 5">
    <name type="scientific">Streptomyces luteoverticillatus</name>
    <name type="common">Streptoverticillium luteoverticillatus</name>
    <dbReference type="NCBI Taxonomy" id="66425"/>
    <lineage>
        <taxon>Bacteria</taxon>
        <taxon>Bacillati</taxon>
        <taxon>Actinomycetota</taxon>
        <taxon>Actinomycetes</taxon>
        <taxon>Kitasatosporales</taxon>
        <taxon>Streptomycetaceae</taxon>
        <taxon>Streptomyces</taxon>
    </lineage>
</organism>
<dbReference type="PROSITE" id="PS51186">
    <property type="entry name" value="GNAT"/>
    <property type="match status" value="1"/>
</dbReference>
<dbReference type="SUPFAM" id="SSF55729">
    <property type="entry name" value="Acyl-CoA N-acyltransferases (Nat)"/>
    <property type="match status" value="1"/>
</dbReference>
<dbReference type="RefSeq" id="WP_126915587.1">
    <property type="nucleotide sequence ID" value="NZ_CP034587.1"/>
</dbReference>
<dbReference type="AlphaFoldDB" id="A0A3Q9G069"/>
<gene>
    <name evidence="4" type="ORF">EKH77_19305</name>
</gene>
<keyword evidence="2" id="KW-0012">Acyltransferase</keyword>
<evidence type="ECO:0000256" key="2">
    <source>
        <dbReference type="ARBA" id="ARBA00023315"/>
    </source>
</evidence>
<dbReference type="InterPro" id="IPR016181">
    <property type="entry name" value="Acyl_CoA_acyltransferase"/>
</dbReference>
<evidence type="ECO:0000256" key="1">
    <source>
        <dbReference type="ARBA" id="ARBA00022679"/>
    </source>
</evidence>
<dbReference type="PANTHER" id="PTHR43877">
    <property type="entry name" value="AMINOALKYLPHOSPHONATE N-ACETYLTRANSFERASE-RELATED-RELATED"/>
    <property type="match status" value="1"/>
</dbReference>
<dbReference type="OrthoDB" id="9805924at2"/>
<reference evidence="4 5" key="1">
    <citation type="submission" date="2018-12" db="EMBL/GenBank/DDBJ databases">
        <title>The whole draft genome of Streptomyce luteoverticillatus CGMCC 15060.</title>
        <authorList>
            <person name="Feng Z."/>
            <person name="Chen G."/>
            <person name="Zhang J."/>
            <person name="Zhu H."/>
            <person name="Yu X."/>
            <person name="Zhang W."/>
            <person name="Zhang X."/>
        </authorList>
    </citation>
    <scope>NUCLEOTIDE SEQUENCE [LARGE SCALE GENOMIC DNA]</scope>
    <source>
        <strain evidence="4 5">CGMCC 15060</strain>
    </source>
</reference>
<feature type="domain" description="N-acetyltransferase" evidence="3">
    <location>
        <begin position="7"/>
        <end position="158"/>
    </location>
</feature>
<dbReference type="PANTHER" id="PTHR43877:SF2">
    <property type="entry name" value="AMINOALKYLPHOSPHONATE N-ACETYLTRANSFERASE-RELATED"/>
    <property type="match status" value="1"/>
</dbReference>
<dbReference type="CDD" id="cd04301">
    <property type="entry name" value="NAT_SF"/>
    <property type="match status" value="1"/>
</dbReference>
<evidence type="ECO:0000259" key="3">
    <source>
        <dbReference type="PROSITE" id="PS51186"/>
    </source>
</evidence>
<dbReference type="EMBL" id="CP034587">
    <property type="protein sequence ID" value="AZQ73071.1"/>
    <property type="molecule type" value="Genomic_DNA"/>
</dbReference>
<accession>A0A3Q9G069</accession>
<evidence type="ECO:0000313" key="4">
    <source>
        <dbReference type="EMBL" id="AZQ73071.1"/>
    </source>
</evidence>
<dbReference type="Pfam" id="PF13508">
    <property type="entry name" value="Acetyltransf_7"/>
    <property type="match status" value="1"/>
</dbReference>
<keyword evidence="1 4" id="KW-0808">Transferase</keyword>
<sequence>MADANTVIIRRAEPADAAGAAEVWLRSYAAALPAVRRAHSDDEVRAWFRYVVVPERETWVAEGEDGTIVGVMVLQGGHLDQLYLAPERRGEGLGDRFVALAKERRPEGLELWTFQVNTPAHRFYERHGFTAAERTDGGGNEEREPDVRYVWLPSKRVRSAGFEPATS</sequence>